<dbReference type="InterPro" id="IPR005064">
    <property type="entry name" value="BUG"/>
</dbReference>
<comment type="similarity">
    <text evidence="1">Belongs to the UPF0065 (bug) family.</text>
</comment>
<reference evidence="3 4" key="1">
    <citation type="submission" date="2018-10" db="EMBL/GenBank/DDBJ databases">
        <authorList>
            <person name="Criscuolo A."/>
        </authorList>
    </citation>
    <scope>NUCLEOTIDE SEQUENCE [LARGE SCALE GENOMIC DNA]</scope>
    <source>
        <strain evidence="3">DnA1</strain>
    </source>
</reference>
<name>A0A3P4B492_9BURK</name>
<protein>
    <submittedName>
        <fullName evidence="3">Tripartite tricarboxylate transporter family receptor</fullName>
    </submittedName>
</protein>
<feature type="signal peptide" evidence="2">
    <location>
        <begin position="1"/>
        <end position="19"/>
    </location>
</feature>
<gene>
    <name evidence="3" type="ORF">PIGHUM_02941</name>
</gene>
<feature type="chain" id="PRO_5017930842" evidence="2">
    <location>
        <begin position="20"/>
        <end position="322"/>
    </location>
</feature>
<dbReference type="InterPro" id="IPR042100">
    <property type="entry name" value="Bug_dom1"/>
</dbReference>
<dbReference type="PANTHER" id="PTHR42928:SF5">
    <property type="entry name" value="BLR1237 PROTEIN"/>
    <property type="match status" value="1"/>
</dbReference>
<dbReference type="PIRSF" id="PIRSF017082">
    <property type="entry name" value="YflP"/>
    <property type="match status" value="1"/>
</dbReference>
<evidence type="ECO:0000256" key="2">
    <source>
        <dbReference type="SAM" id="SignalP"/>
    </source>
</evidence>
<dbReference type="CDD" id="cd07012">
    <property type="entry name" value="PBP2_Bug_TTT"/>
    <property type="match status" value="1"/>
</dbReference>
<dbReference type="OrthoDB" id="8678477at2"/>
<evidence type="ECO:0000313" key="3">
    <source>
        <dbReference type="EMBL" id="VCU70862.1"/>
    </source>
</evidence>
<organism evidence="3 4">
    <name type="scientific">Pigmentiphaga humi</name>
    <dbReference type="NCBI Taxonomy" id="2478468"/>
    <lineage>
        <taxon>Bacteria</taxon>
        <taxon>Pseudomonadati</taxon>
        <taxon>Pseudomonadota</taxon>
        <taxon>Betaproteobacteria</taxon>
        <taxon>Burkholderiales</taxon>
        <taxon>Alcaligenaceae</taxon>
        <taxon>Pigmentiphaga</taxon>
    </lineage>
</organism>
<dbReference type="Proteomes" id="UP000277294">
    <property type="component" value="Unassembled WGS sequence"/>
</dbReference>
<keyword evidence="4" id="KW-1185">Reference proteome</keyword>
<dbReference type="RefSeq" id="WP_124080325.1">
    <property type="nucleotide sequence ID" value="NZ_UWPJ01000023.1"/>
</dbReference>
<accession>A0A3P4B492</accession>
<keyword evidence="3" id="KW-0675">Receptor</keyword>
<dbReference type="SUPFAM" id="SSF53850">
    <property type="entry name" value="Periplasmic binding protein-like II"/>
    <property type="match status" value="1"/>
</dbReference>
<sequence length="322" mass="34690">MIKPLLLLAAALACGPLQAAEPFPGRPITLVVPQPAGGAADALARSLGEEMGRRLGTTFIVENKPGASGMLGTNVVARARPDGHTLLVTNSTPVLTLPYMFDKVPYDVNRDLRFVTQISSGQLVLVVNHEIPAHNMKEFMEWAARNRGKVNYGSFGVGTSGHLVASYLSHSRNLDMTHVPFKGEVPLIQELVGGRISWGFTTLGPVVPHLQTGRLRALAVIADQRPKELPDVPTMAEAGMKDPEFKPMGWFAVLAPAGMPEAVSKRLEKEARAAIATPEMQARIQAYGMDAIGNSAEDARKEYELLAPVVERMVKTSGAKLE</sequence>
<dbReference type="EMBL" id="UWPJ01000023">
    <property type="protein sequence ID" value="VCU70862.1"/>
    <property type="molecule type" value="Genomic_DNA"/>
</dbReference>
<dbReference type="AlphaFoldDB" id="A0A3P4B492"/>
<dbReference type="PANTHER" id="PTHR42928">
    <property type="entry name" value="TRICARBOXYLATE-BINDING PROTEIN"/>
    <property type="match status" value="1"/>
</dbReference>
<evidence type="ECO:0000313" key="4">
    <source>
        <dbReference type="Proteomes" id="UP000277294"/>
    </source>
</evidence>
<evidence type="ECO:0000256" key="1">
    <source>
        <dbReference type="ARBA" id="ARBA00006987"/>
    </source>
</evidence>
<keyword evidence="2" id="KW-0732">Signal</keyword>
<proteinExistence type="inferred from homology"/>
<dbReference type="Pfam" id="PF03401">
    <property type="entry name" value="TctC"/>
    <property type="match status" value="1"/>
</dbReference>
<dbReference type="Gene3D" id="3.40.190.10">
    <property type="entry name" value="Periplasmic binding protein-like II"/>
    <property type="match status" value="1"/>
</dbReference>
<dbReference type="Gene3D" id="3.40.190.150">
    <property type="entry name" value="Bordetella uptake gene, domain 1"/>
    <property type="match status" value="1"/>
</dbReference>